<dbReference type="SUPFAM" id="SSF52540">
    <property type="entry name" value="P-loop containing nucleoside triphosphate hydrolases"/>
    <property type="match status" value="1"/>
</dbReference>
<evidence type="ECO:0008006" key="2">
    <source>
        <dbReference type="Google" id="ProtNLM"/>
    </source>
</evidence>
<accession>A0AAU8AD13</accession>
<reference evidence="1" key="1">
    <citation type="submission" date="2023-02" db="EMBL/GenBank/DDBJ databases">
        <title>Description and genomic characterization of Salipiger bruguierae sp. nov., isolated from the sediment of mangrove plant Bruguiera sexangula.</title>
        <authorList>
            <person name="Long M."/>
        </authorList>
    </citation>
    <scope>NUCLEOTIDE SEQUENCE</scope>
    <source>
        <strain evidence="1">H15</strain>
    </source>
</reference>
<evidence type="ECO:0000313" key="1">
    <source>
        <dbReference type="EMBL" id="XCC92721.1"/>
    </source>
</evidence>
<dbReference type="InterPro" id="IPR027417">
    <property type="entry name" value="P-loop_NTPase"/>
</dbReference>
<dbReference type="EMBL" id="CP123384">
    <property type="protein sequence ID" value="XCC92721.1"/>
    <property type="molecule type" value="Genomic_DNA"/>
</dbReference>
<name>A0AAU8AD13_9RHOB</name>
<sequence length="101" mass="11077">MHQLNHEQQEVAKRIKAMRPGDRLVVSGRAGSGKTYAIAHSVEGRKALFLTPTHPARFVLEGELAGTRHHVMTIHSAISGYPRRDEALNRSSGYLPAGLLP</sequence>
<dbReference type="RefSeq" id="WP_353471548.1">
    <property type="nucleotide sequence ID" value="NZ_CP123384.1"/>
</dbReference>
<organism evidence="1">
    <name type="scientific">Alloyangia sp. H15</name>
    <dbReference type="NCBI Taxonomy" id="3029062"/>
    <lineage>
        <taxon>Bacteria</taxon>
        <taxon>Pseudomonadati</taxon>
        <taxon>Pseudomonadota</taxon>
        <taxon>Alphaproteobacteria</taxon>
        <taxon>Rhodobacterales</taxon>
        <taxon>Roseobacteraceae</taxon>
        <taxon>Alloyangia</taxon>
    </lineage>
</organism>
<protein>
    <recommendedName>
        <fullName evidence="2">Helicase</fullName>
    </recommendedName>
</protein>
<dbReference type="Gene3D" id="3.40.50.300">
    <property type="entry name" value="P-loop containing nucleotide triphosphate hydrolases"/>
    <property type="match status" value="1"/>
</dbReference>
<gene>
    <name evidence="1" type="ORF">PVT71_09535</name>
</gene>
<dbReference type="AlphaFoldDB" id="A0AAU8AD13"/>
<proteinExistence type="predicted"/>